<dbReference type="InterPro" id="IPR011447">
    <property type="entry name" value="DUF1552"/>
</dbReference>
<dbReference type="InterPro" id="IPR006311">
    <property type="entry name" value="TAT_signal"/>
</dbReference>
<dbReference type="EMBL" id="CP036316">
    <property type="protein sequence ID" value="QDT66669.1"/>
    <property type="molecule type" value="Genomic_DNA"/>
</dbReference>
<proteinExistence type="predicted"/>
<keyword evidence="3" id="KW-1185">Reference proteome</keyword>
<evidence type="ECO:0000313" key="2">
    <source>
        <dbReference type="EMBL" id="QDT66669.1"/>
    </source>
</evidence>
<gene>
    <name evidence="2" type="ORF">V22_39400</name>
</gene>
<evidence type="ECO:0008006" key="4">
    <source>
        <dbReference type="Google" id="ProtNLM"/>
    </source>
</evidence>
<dbReference type="Pfam" id="PF07586">
    <property type="entry name" value="HXXSHH"/>
    <property type="match status" value="1"/>
</dbReference>
<dbReference type="PROSITE" id="PS51318">
    <property type="entry name" value="TAT"/>
    <property type="match status" value="1"/>
</dbReference>
<sequence length="494" mass="53710" precursor="true">MPRFTPISRRTVLRSASAAVALPFLESMVPTTLGGTAPGATSPLRSIFIGVEGGIWTGKGGFFPYKTDSDLDRAKEWGTKGVLPGGFIADTGKDYQLSPALEPLADYKDRVLLLSGLKHAHDLIPNSSVNAHGQDLGTLLTGVDISGTPGVSLRNGQSIDQFMAERIGRRTRYSSLQLAVGKSSYNTQEASRQGLMGFLSYDAEGNALPVEANPEEVFDRLFTEGTEESRAKREQDRNRRASILDSVLGDLNRLNNRVSKSDRRKLDEYSNTVREIERRIDKQREWEDIPIDLPADATRPSGYKGYADREGDGSGRVDQMQMMLDMLALSMQTDVTRIATLRMGGYYGTFKFLGFPDNPHNGYAHGASKDPAGAQAIDRLHVSQLAYLLKRLDSMSEGDGSTVLDNSMVFYGAGLTNGPSPTRRHDKKVGFNAHGQVNTPVLVAGGAGGRLQTGRHVTYDNGTPLSNLFVTMMEAMDITDQQFSDSTGSLTGIG</sequence>
<evidence type="ECO:0000256" key="1">
    <source>
        <dbReference type="SAM" id="SignalP"/>
    </source>
</evidence>
<reference evidence="2 3" key="1">
    <citation type="submission" date="2019-02" db="EMBL/GenBank/DDBJ databases">
        <title>Deep-cultivation of Planctomycetes and their phenomic and genomic characterization uncovers novel biology.</title>
        <authorList>
            <person name="Wiegand S."/>
            <person name="Jogler M."/>
            <person name="Boedeker C."/>
            <person name="Pinto D."/>
            <person name="Vollmers J."/>
            <person name="Rivas-Marin E."/>
            <person name="Kohn T."/>
            <person name="Peeters S.H."/>
            <person name="Heuer A."/>
            <person name="Rast P."/>
            <person name="Oberbeckmann S."/>
            <person name="Bunk B."/>
            <person name="Jeske O."/>
            <person name="Meyerdierks A."/>
            <person name="Storesund J.E."/>
            <person name="Kallscheuer N."/>
            <person name="Luecker S."/>
            <person name="Lage O.M."/>
            <person name="Pohl T."/>
            <person name="Merkel B.J."/>
            <person name="Hornburger P."/>
            <person name="Mueller R.-W."/>
            <person name="Bruemmer F."/>
            <person name="Labrenz M."/>
            <person name="Spormann A.M."/>
            <person name="Op den Camp H."/>
            <person name="Overmann J."/>
            <person name="Amann R."/>
            <person name="Jetten M.S.M."/>
            <person name="Mascher T."/>
            <person name="Medema M.H."/>
            <person name="Devos D.P."/>
            <person name="Kaster A.-K."/>
            <person name="Ovreas L."/>
            <person name="Rohde M."/>
            <person name="Galperin M.Y."/>
            <person name="Jogler C."/>
        </authorList>
    </citation>
    <scope>NUCLEOTIDE SEQUENCE [LARGE SCALE GENOMIC DNA]</scope>
    <source>
        <strain evidence="2 3">V22</strain>
    </source>
</reference>
<dbReference type="KEGG" id="chya:V22_39400"/>
<organism evidence="2 3">
    <name type="scientific">Calycomorphotria hydatis</name>
    <dbReference type="NCBI Taxonomy" id="2528027"/>
    <lineage>
        <taxon>Bacteria</taxon>
        <taxon>Pseudomonadati</taxon>
        <taxon>Planctomycetota</taxon>
        <taxon>Planctomycetia</taxon>
        <taxon>Planctomycetales</taxon>
        <taxon>Planctomycetaceae</taxon>
        <taxon>Calycomorphotria</taxon>
    </lineage>
</organism>
<dbReference type="Proteomes" id="UP000319976">
    <property type="component" value="Chromosome"/>
</dbReference>
<feature type="chain" id="PRO_5021895432" description="DUF1552 domain-containing protein" evidence="1">
    <location>
        <begin position="22"/>
        <end position="494"/>
    </location>
</feature>
<keyword evidence="1" id="KW-0732">Signal</keyword>
<feature type="signal peptide" evidence="1">
    <location>
        <begin position="1"/>
        <end position="21"/>
    </location>
</feature>
<dbReference type="OrthoDB" id="240927at2"/>
<evidence type="ECO:0000313" key="3">
    <source>
        <dbReference type="Proteomes" id="UP000319976"/>
    </source>
</evidence>
<accession>A0A517TE66</accession>
<name>A0A517TE66_9PLAN</name>
<dbReference type="RefSeq" id="WP_145265935.1">
    <property type="nucleotide sequence ID" value="NZ_CP036316.1"/>
</dbReference>
<protein>
    <recommendedName>
        <fullName evidence="4">DUF1552 domain-containing protein</fullName>
    </recommendedName>
</protein>
<dbReference type="AlphaFoldDB" id="A0A517TE66"/>